<accession>A0A4Z0BMM3</accession>
<gene>
    <name evidence="2" type="ORF">EZ216_13300</name>
</gene>
<organism evidence="2 3">
    <name type="scientific">Ramlibacter humi</name>
    <dbReference type="NCBI Taxonomy" id="2530451"/>
    <lineage>
        <taxon>Bacteria</taxon>
        <taxon>Pseudomonadati</taxon>
        <taxon>Pseudomonadota</taxon>
        <taxon>Betaproteobacteria</taxon>
        <taxon>Burkholderiales</taxon>
        <taxon>Comamonadaceae</taxon>
        <taxon>Ramlibacter</taxon>
    </lineage>
</organism>
<keyword evidence="3" id="KW-1185">Reference proteome</keyword>
<dbReference type="EMBL" id="SMLK01000004">
    <property type="protein sequence ID" value="TFZ00081.1"/>
    <property type="molecule type" value="Genomic_DNA"/>
</dbReference>
<sequence length="201" mass="22440">MVRAALAVMLAAIGAAQAGEIGRLGPTYAIQEVDGRVAADAQKARMAARSHEFEVKAREGSRQFLDRLPPIKDMARVERSQRRFVDLVHVVPQDVQDSQGRVVLKAGTSVNYGHRARFDGLLYLFDGGDPRQVALLERLWNAKLKVQPILVAGSYTQLVKRFRRPFYYDYGGAISRKLTVTRVPALVGQDGNRLRIEEIKP</sequence>
<protein>
    <recommendedName>
        <fullName evidence="4">Type-F conjugative transfer system protein TraW</fullName>
    </recommendedName>
</protein>
<evidence type="ECO:0008006" key="4">
    <source>
        <dbReference type="Google" id="ProtNLM"/>
    </source>
</evidence>
<name>A0A4Z0BMM3_9BURK</name>
<keyword evidence="1" id="KW-0732">Signal</keyword>
<reference evidence="2 3" key="1">
    <citation type="submission" date="2019-03" db="EMBL/GenBank/DDBJ databases">
        <title>Ramlibacter sp. 18x22-1, whole genome shotgun sequence.</title>
        <authorList>
            <person name="Zhang X."/>
            <person name="Feng G."/>
            <person name="Zhu H."/>
        </authorList>
    </citation>
    <scope>NUCLEOTIDE SEQUENCE [LARGE SCALE GENOMIC DNA]</scope>
    <source>
        <strain evidence="2 3">18x22-1</strain>
    </source>
</reference>
<feature type="chain" id="PRO_5021415868" description="Type-F conjugative transfer system protein TraW" evidence="1">
    <location>
        <begin position="19"/>
        <end position="201"/>
    </location>
</feature>
<evidence type="ECO:0000256" key="1">
    <source>
        <dbReference type="SAM" id="SignalP"/>
    </source>
</evidence>
<comment type="caution">
    <text evidence="2">The sequence shown here is derived from an EMBL/GenBank/DDBJ whole genome shotgun (WGS) entry which is preliminary data.</text>
</comment>
<proteinExistence type="predicted"/>
<evidence type="ECO:0000313" key="2">
    <source>
        <dbReference type="EMBL" id="TFZ00081.1"/>
    </source>
</evidence>
<dbReference type="Proteomes" id="UP000297839">
    <property type="component" value="Unassembled WGS sequence"/>
</dbReference>
<feature type="signal peptide" evidence="1">
    <location>
        <begin position="1"/>
        <end position="18"/>
    </location>
</feature>
<dbReference type="AlphaFoldDB" id="A0A4Z0BMM3"/>
<evidence type="ECO:0000313" key="3">
    <source>
        <dbReference type="Proteomes" id="UP000297839"/>
    </source>
</evidence>